<reference evidence="3 4" key="1">
    <citation type="submission" date="2017-02" db="EMBL/GenBank/DDBJ databases">
        <title>Legionella quilivanii strain from human: case report and whole genome sequencing analysis.</title>
        <authorList>
            <person name="Lalancette C."/>
            <person name="Leduc J.-M."/>
            <person name="Levesque S."/>
            <person name="Fournier E."/>
            <person name="Saoud J."/>
            <person name="Faucher S.P."/>
            <person name="Bernard K."/>
            <person name="Martineau C."/>
            <person name="Longtin J."/>
        </authorList>
    </citation>
    <scope>NUCLEOTIDE SEQUENCE [LARGE SCALE GENOMIC DNA]</scope>
    <source>
        <strain evidence="3 4">ID143958</strain>
    </source>
</reference>
<protein>
    <recommendedName>
        <fullName evidence="2">DNA ligase D 3'-phosphoesterase domain-containing protein</fullName>
    </recommendedName>
</protein>
<dbReference type="PANTHER" id="PTHR39465">
    <property type="entry name" value="DNA LIGASE D, 3'-PHOSPHOESTERASE DOMAIN"/>
    <property type="match status" value="1"/>
</dbReference>
<comment type="caution">
    <text evidence="3">The sequence shown here is derived from an EMBL/GenBank/DDBJ whole genome shotgun (WGS) entry which is preliminary data.</text>
</comment>
<sequence>MGLGQYRAKRNFSRTREPPGAESLTYHSRIVIQKHQASHLHYDFRLELQGVLKSWAIPKGPSTNPAIKRTAFNTSSRQKAKRAVTIGFC</sequence>
<evidence type="ECO:0000256" key="1">
    <source>
        <dbReference type="SAM" id="MobiDB-lite"/>
    </source>
</evidence>
<dbReference type="PANTHER" id="PTHR39465:SF1">
    <property type="entry name" value="DNA LIGASE D 3'-PHOSPHOESTERASE DOMAIN-CONTAINING PROTEIN"/>
    <property type="match status" value="1"/>
</dbReference>
<dbReference type="RefSeq" id="WP_112220579.1">
    <property type="nucleotide sequence ID" value="NZ_MVJN01000013.1"/>
</dbReference>
<evidence type="ECO:0000259" key="2">
    <source>
        <dbReference type="Pfam" id="PF13298"/>
    </source>
</evidence>
<evidence type="ECO:0000313" key="4">
    <source>
        <dbReference type="Proteomes" id="UP000249458"/>
    </source>
</evidence>
<dbReference type="Proteomes" id="UP000249458">
    <property type="component" value="Unassembled WGS sequence"/>
</dbReference>
<dbReference type="AlphaFoldDB" id="A0A364LFM6"/>
<dbReference type="InterPro" id="IPR014144">
    <property type="entry name" value="LigD_PE_domain"/>
</dbReference>
<name>A0A364LFM6_9GAMM</name>
<organism evidence="3 4">
    <name type="scientific">Legionella quinlivanii</name>
    <dbReference type="NCBI Taxonomy" id="45073"/>
    <lineage>
        <taxon>Bacteria</taxon>
        <taxon>Pseudomonadati</taxon>
        <taxon>Pseudomonadota</taxon>
        <taxon>Gammaproteobacteria</taxon>
        <taxon>Legionellales</taxon>
        <taxon>Legionellaceae</taxon>
        <taxon>Legionella</taxon>
    </lineage>
</organism>
<feature type="region of interest" description="Disordered" evidence="1">
    <location>
        <begin position="1"/>
        <end position="22"/>
    </location>
</feature>
<accession>A0A364LFM6</accession>
<dbReference type="Pfam" id="PF13298">
    <property type="entry name" value="LigD_N"/>
    <property type="match status" value="1"/>
</dbReference>
<evidence type="ECO:0000313" key="3">
    <source>
        <dbReference type="EMBL" id="RAP34866.1"/>
    </source>
</evidence>
<proteinExistence type="predicted"/>
<gene>
    <name evidence="3" type="ORF">B1207_14325</name>
</gene>
<dbReference type="EMBL" id="MVJN01000013">
    <property type="protein sequence ID" value="RAP34866.1"/>
    <property type="molecule type" value="Genomic_DNA"/>
</dbReference>
<feature type="domain" description="DNA ligase D 3'-phosphoesterase" evidence="2">
    <location>
        <begin position="33"/>
        <end position="77"/>
    </location>
</feature>